<protein>
    <recommendedName>
        <fullName evidence="3">Solute-binding protein family 3/N-terminal domain-containing protein</fullName>
    </recommendedName>
</protein>
<evidence type="ECO:0008006" key="3">
    <source>
        <dbReference type="Google" id="ProtNLM"/>
    </source>
</evidence>
<evidence type="ECO:0000313" key="1">
    <source>
        <dbReference type="EMBL" id="ETR69757.1"/>
    </source>
</evidence>
<proteinExistence type="predicted"/>
<feature type="non-terminal residue" evidence="1">
    <location>
        <position position="100"/>
    </location>
</feature>
<name>A0A1V1P4H6_9BACT</name>
<dbReference type="AlphaFoldDB" id="A0A1V1P4H6"/>
<dbReference type="EMBL" id="ATBP01000568">
    <property type="protein sequence ID" value="ETR69757.1"/>
    <property type="molecule type" value="Genomic_DNA"/>
</dbReference>
<dbReference type="SUPFAM" id="SSF53850">
    <property type="entry name" value="Periplasmic binding protein-like II"/>
    <property type="match status" value="1"/>
</dbReference>
<dbReference type="Proteomes" id="UP000189670">
    <property type="component" value="Unassembled WGS sequence"/>
</dbReference>
<organism evidence="1 2">
    <name type="scientific">Candidatus Magnetoglobus multicellularis str. Araruama</name>
    <dbReference type="NCBI Taxonomy" id="890399"/>
    <lineage>
        <taxon>Bacteria</taxon>
        <taxon>Pseudomonadati</taxon>
        <taxon>Thermodesulfobacteriota</taxon>
        <taxon>Desulfobacteria</taxon>
        <taxon>Desulfobacterales</taxon>
        <taxon>Desulfobacteraceae</taxon>
        <taxon>Candidatus Magnetoglobus</taxon>
    </lineage>
</organism>
<evidence type="ECO:0000313" key="2">
    <source>
        <dbReference type="Proteomes" id="UP000189670"/>
    </source>
</evidence>
<dbReference type="Gene3D" id="3.40.190.10">
    <property type="entry name" value="Periplasmic binding protein-like II"/>
    <property type="match status" value="2"/>
</dbReference>
<sequence length="100" mass="11743">MSNNGSVHEYLLNHGFAKTKLQPVSTSEQNLHKLFYQRVDLIVGTEATLIYRMQKKGYKFSDLSYVYTLITKEKDYYLAFNLNTKNELINRLQNIFDSLL</sequence>
<comment type="caution">
    <text evidence="1">The sequence shown here is derived from an EMBL/GenBank/DDBJ whole genome shotgun (WGS) entry which is preliminary data.</text>
</comment>
<gene>
    <name evidence="1" type="ORF">OMM_09328</name>
</gene>
<accession>A0A1V1P4H6</accession>
<reference evidence="2" key="1">
    <citation type="submission" date="2012-11" db="EMBL/GenBank/DDBJ databases">
        <authorList>
            <person name="Lucero-Rivera Y.E."/>
            <person name="Tovar-Ramirez D."/>
        </authorList>
    </citation>
    <scope>NUCLEOTIDE SEQUENCE [LARGE SCALE GENOMIC DNA]</scope>
    <source>
        <strain evidence="2">Araruama</strain>
    </source>
</reference>